<organism evidence="3 4">
    <name type="scientific">Streptococcus cuniculi</name>
    <dbReference type="NCBI Taxonomy" id="1432788"/>
    <lineage>
        <taxon>Bacteria</taxon>
        <taxon>Bacillati</taxon>
        <taxon>Bacillota</taxon>
        <taxon>Bacilli</taxon>
        <taxon>Lactobacillales</taxon>
        <taxon>Streptococcaceae</taxon>
        <taxon>Streptococcus</taxon>
    </lineage>
</organism>
<dbReference type="RefSeq" id="WP_075104499.1">
    <property type="nucleotide sequence ID" value="NZ_MSJM01000003.1"/>
</dbReference>
<dbReference type="InterPro" id="IPR055170">
    <property type="entry name" value="GFO_IDH_MocA-like_dom"/>
</dbReference>
<dbReference type="GO" id="GO:0000166">
    <property type="term" value="F:nucleotide binding"/>
    <property type="evidence" value="ECO:0007669"/>
    <property type="project" value="InterPro"/>
</dbReference>
<gene>
    <name evidence="3" type="ORF">BU202_03910</name>
</gene>
<comment type="caution">
    <text evidence="3">The sequence shown here is derived from an EMBL/GenBank/DDBJ whole genome shotgun (WGS) entry which is preliminary data.</text>
</comment>
<reference evidence="4" key="1">
    <citation type="submission" date="2016-12" db="EMBL/GenBank/DDBJ databases">
        <authorList>
            <person name="Gulvik C.A."/>
        </authorList>
    </citation>
    <scope>NUCLEOTIDE SEQUENCE [LARGE SCALE GENOMIC DNA]</scope>
    <source>
        <strain evidence="4">NED12-00049-6B</strain>
    </source>
</reference>
<dbReference type="Proteomes" id="UP000186890">
    <property type="component" value="Unassembled WGS sequence"/>
</dbReference>
<dbReference type="Pfam" id="PF22725">
    <property type="entry name" value="GFO_IDH_MocA_C3"/>
    <property type="match status" value="1"/>
</dbReference>
<feature type="domain" description="Gfo/Idh/MocA-like oxidoreductase N-terminal" evidence="1">
    <location>
        <begin position="4"/>
        <end position="118"/>
    </location>
</feature>
<dbReference type="EMBL" id="MSJM01000003">
    <property type="protein sequence ID" value="OLF48146.1"/>
    <property type="molecule type" value="Genomic_DNA"/>
</dbReference>
<dbReference type="InterPro" id="IPR036291">
    <property type="entry name" value="NAD(P)-bd_dom_sf"/>
</dbReference>
<dbReference type="Pfam" id="PF01408">
    <property type="entry name" value="GFO_IDH_MocA"/>
    <property type="match status" value="1"/>
</dbReference>
<dbReference type="Gene3D" id="3.40.50.720">
    <property type="entry name" value="NAD(P)-binding Rossmann-like Domain"/>
    <property type="match status" value="1"/>
</dbReference>
<dbReference type="AlphaFoldDB" id="A0A1Q8E8N5"/>
<dbReference type="SUPFAM" id="SSF55347">
    <property type="entry name" value="Glyceraldehyde-3-phosphate dehydrogenase-like, C-terminal domain"/>
    <property type="match status" value="1"/>
</dbReference>
<dbReference type="SUPFAM" id="SSF51735">
    <property type="entry name" value="NAD(P)-binding Rossmann-fold domains"/>
    <property type="match status" value="1"/>
</dbReference>
<evidence type="ECO:0000313" key="4">
    <source>
        <dbReference type="Proteomes" id="UP000186890"/>
    </source>
</evidence>
<dbReference type="Gene3D" id="3.30.360.10">
    <property type="entry name" value="Dihydrodipicolinate Reductase, domain 2"/>
    <property type="match status" value="1"/>
</dbReference>
<dbReference type="InterPro" id="IPR000683">
    <property type="entry name" value="Gfo/Idh/MocA-like_OxRdtase_N"/>
</dbReference>
<accession>A0A1Q8E8N5</accession>
<sequence length="333" mass="37099">MLTLGIIGTGAIAHHFIAAAHETKKYQLVAVYSRTMESARTFAERYDTDIQLYADMEAFLASSFDVLYIASPNSLHYGQAKAALLAGKHVIIEKPAVTRPEEWTDLVNTAKEQSVFVFEAARNYHEQAFTIIADFLADKEVWGAHFSYAKYSSKMPDLLTGKTPNVFSSQFAGGALMDLGIYPIYASIRLFGEPMDAHYFAHQLPNSVDLNGSGQLIYPDFQVTIQTGKDINSSLPAEIYTNQGTLVLDTIEHISSAIFHPLKGEAIPLSIQQAPHTMLEEVERFADMIASPQPEHYENWLAAAQAVHNTLYHMRQTAHIHFEGDVNENDTSR</sequence>
<protein>
    <submittedName>
        <fullName evidence="3">Dehydrogenase</fullName>
    </submittedName>
</protein>
<proteinExistence type="predicted"/>
<evidence type="ECO:0000313" key="3">
    <source>
        <dbReference type="EMBL" id="OLF48146.1"/>
    </source>
</evidence>
<name>A0A1Q8E8N5_9STRE</name>
<evidence type="ECO:0000259" key="1">
    <source>
        <dbReference type="Pfam" id="PF01408"/>
    </source>
</evidence>
<dbReference type="PANTHER" id="PTHR43054:SF1">
    <property type="entry name" value="SCYLLO-INOSITOL 2-DEHYDROGENASE (NADP(+)) IOLU"/>
    <property type="match status" value="1"/>
</dbReference>
<dbReference type="OrthoDB" id="9815825at2"/>
<dbReference type="PANTHER" id="PTHR43054">
    <property type="match status" value="1"/>
</dbReference>
<feature type="domain" description="GFO/IDH/MocA-like oxidoreductase" evidence="2">
    <location>
        <begin position="158"/>
        <end position="246"/>
    </location>
</feature>
<keyword evidence="4" id="KW-1185">Reference proteome</keyword>
<evidence type="ECO:0000259" key="2">
    <source>
        <dbReference type="Pfam" id="PF22725"/>
    </source>
</evidence>